<accession>Q1Q1V5</accession>
<protein>
    <recommendedName>
        <fullName evidence="4">DUF2281 domain-containing protein</fullName>
    </recommendedName>
</protein>
<gene>
    <name evidence="2" type="ORF">KsCSTR_16350</name>
    <name evidence="1" type="ORF">kuste3226</name>
</gene>
<dbReference type="Proteomes" id="UP000501926">
    <property type="component" value="Chromosome"/>
</dbReference>
<evidence type="ECO:0000313" key="2">
    <source>
        <dbReference type="EMBL" id="QII11014.1"/>
    </source>
</evidence>
<sequence>MNKTESLKRQIDVLPPAMLSEVDRFIKSLKKQVRKPVKRVSLLSELAECALDDDLPTDLAEQHDHYLYGTPRK</sequence>
<name>Q1Q1V5_KUEST</name>
<reference evidence="1" key="1">
    <citation type="journal article" date="2006" name="Nature">
        <title>Deciphering the evolution and metabolism of an anammox bacterium from a community genome.</title>
        <authorList>
            <person name="Strous M."/>
            <person name="Pelletier E."/>
            <person name="Mangenot S."/>
            <person name="Rattei T."/>
            <person name="Lehner A."/>
            <person name="Taylor M.W."/>
            <person name="Horn M."/>
            <person name="Daims H."/>
            <person name="Bartol-Mavel D."/>
            <person name="Wincker P."/>
            <person name="Barbe V."/>
            <person name="Fonknechten N."/>
            <person name="Vallenet D."/>
            <person name="Segurens B."/>
            <person name="Schenowitz-Truong C."/>
            <person name="Medigue C."/>
            <person name="Collingro A."/>
            <person name="Snel B."/>
            <person name="Dutilh B.E."/>
            <person name="OpDenCamp H.J.M."/>
            <person name="vanDerDrift C."/>
            <person name="Cirpus I."/>
            <person name="vanDePas-Schoonen K.T."/>
            <person name="Harhangi H.R."/>
            <person name="vanNiftrik L."/>
            <person name="Schmid M."/>
            <person name="Keltjens J."/>
            <person name="vanDeVossenberg J."/>
            <person name="Kartal B."/>
            <person name="Meier H."/>
            <person name="Frishman D."/>
            <person name="Huynen M.A."/>
            <person name="Mewes H."/>
            <person name="Weissenbach J."/>
            <person name="Jetten M.S.M."/>
            <person name="Wagner M."/>
            <person name="LePaslier D."/>
        </authorList>
    </citation>
    <scope>NUCLEOTIDE SEQUENCE</scope>
</reference>
<proteinExistence type="predicted"/>
<reference evidence="2 3" key="3">
    <citation type="submission" date="2020-02" db="EMBL/GenBank/DDBJ databases">
        <title>Newly sequenced genome of strain CSTR1 showed variability in Candidatus Kuenenia stuttgartiensis genomes.</title>
        <authorList>
            <person name="Ding C."/>
            <person name="Adrian L."/>
        </authorList>
    </citation>
    <scope>NUCLEOTIDE SEQUENCE [LARGE SCALE GENOMIC DNA]</scope>
    <source>
        <strain evidence="2 3">CSTR1</strain>
    </source>
</reference>
<dbReference type="AlphaFoldDB" id="Q1Q1V5"/>
<dbReference type="EMBL" id="CT573071">
    <property type="protein sequence ID" value="CAJ73985.1"/>
    <property type="molecule type" value="Genomic_DNA"/>
</dbReference>
<dbReference type="EMBL" id="CP049055">
    <property type="protein sequence ID" value="QII11014.1"/>
    <property type="molecule type" value="Genomic_DNA"/>
</dbReference>
<dbReference type="RefSeq" id="WP_164994703.1">
    <property type="nucleotide sequence ID" value="NZ_CP049055.1"/>
</dbReference>
<evidence type="ECO:0000313" key="3">
    <source>
        <dbReference type="Proteomes" id="UP000501926"/>
    </source>
</evidence>
<reference evidence="1" key="2">
    <citation type="submission" date="2006-01" db="EMBL/GenBank/DDBJ databases">
        <authorList>
            <person name="Genoscope"/>
        </authorList>
    </citation>
    <scope>NUCLEOTIDE SEQUENCE</scope>
</reference>
<evidence type="ECO:0000313" key="1">
    <source>
        <dbReference type="EMBL" id="CAJ73985.1"/>
    </source>
</evidence>
<organism evidence="1">
    <name type="scientific">Kuenenia stuttgartiensis</name>
    <dbReference type="NCBI Taxonomy" id="174633"/>
    <lineage>
        <taxon>Bacteria</taxon>
        <taxon>Pseudomonadati</taxon>
        <taxon>Planctomycetota</taxon>
        <taxon>Candidatus Brocadiia</taxon>
        <taxon>Candidatus Brocadiales</taxon>
        <taxon>Candidatus Brocadiaceae</taxon>
        <taxon>Candidatus Kuenenia</taxon>
    </lineage>
</organism>
<evidence type="ECO:0008006" key="4">
    <source>
        <dbReference type="Google" id="ProtNLM"/>
    </source>
</evidence>